<protein>
    <submittedName>
        <fullName evidence="4">IS110 family transposase</fullName>
    </submittedName>
</protein>
<dbReference type="Pfam" id="PF01548">
    <property type="entry name" value="DEDD_Tnp_IS110"/>
    <property type="match status" value="1"/>
</dbReference>
<dbReference type="PANTHER" id="PTHR33055:SF13">
    <property type="entry name" value="TRANSPOSASE"/>
    <property type="match status" value="1"/>
</dbReference>
<dbReference type="EMBL" id="CP104064">
    <property type="protein sequence ID" value="WAH37477.1"/>
    <property type="molecule type" value="Genomic_DNA"/>
</dbReference>
<dbReference type="InterPro" id="IPR003346">
    <property type="entry name" value="Transposase_20"/>
</dbReference>
<evidence type="ECO:0000313" key="5">
    <source>
        <dbReference type="Proteomes" id="UP001164803"/>
    </source>
</evidence>
<dbReference type="NCBIfam" id="NF033542">
    <property type="entry name" value="transpos_IS110"/>
    <property type="match status" value="1"/>
</dbReference>
<keyword evidence="1" id="KW-0175">Coiled coil</keyword>
<feature type="domain" description="Transposase IS116/IS110/IS902 C-terminal" evidence="3">
    <location>
        <begin position="274"/>
        <end position="362"/>
    </location>
</feature>
<keyword evidence="5" id="KW-1185">Reference proteome</keyword>
<evidence type="ECO:0000259" key="2">
    <source>
        <dbReference type="Pfam" id="PF01548"/>
    </source>
</evidence>
<dbReference type="InterPro" id="IPR047650">
    <property type="entry name" value="Transpos_IS110"/>
</dbReference>
<dbReference type="InterPro" id="IPR002525">
    <property type="entry name" value="Transp_IS110-like_N"/>
</dbReference>
<sequence>MNPVVGLDIAKGESKGQVFLDRGLPHGGSFNVIHTQEGFEDFLEVLRTVEAIAEVRPVIIFESTGHYHTPVMEFLEENNYVYILVNPLVAHQAKKSNLRKVKTDAIDAYRLCELYYKEQFEPHKKRGTQLLNLRSLTRQHESITDLYIKTKLQFQAVLDQVFPEFRGIFGDLYSKVSLHVLLAFPTAESVLAVTQSELADKVAELCPSRSYHWATEKAAKIRAAANRNPFKRPRLESHLFSLDMYIKMLVQYKEHLSALENKIDALAMEIEEYKIIQSIPGIGGKIAATIISGLGEIDRFNHPTKLVAFAGVDPSVFSSGKFTATLNRISKRGSSRLRHSLFNAVLCGLRKSGSKRIKAFYQKKRDEGKAHRVAIVACINKLLHWIYALLKRKETFLDMA</sequence>
<reference evidence="4" key="1">
    <citation type="submission" date="2022-08" db="EMBL/GenBank/DDBJ databases">
        <title>Alicyclobacillus dauci DSM2870, complete genome.</title>
        <authorList>
            <person name="Wang Q."/>
            <person name="Cai R."/>
            <person name="Wang Z."/>
        </authorList>
    </citation>
    <scope>NUCLEOTIDE SEQUENCE</scope>
    <source>
        <strain evidence="4">DSM 28700</strain>
    </source>
</reference>
<dbReference type="RefSeq" id="WP_268044967.1">
    <property type="nucleotide sequence ID" value="NZ_CP104064.1"/>
</dbReference>
<dbReference type="Pfam" id="PF02371">
    <property type="entry name" value="Transposase_20"/>
    <property type="match status" value="1"/>
</dbReference>
<evidence type="ECO:0000256" key="1">
    <source>
        <dbReference type="SAM" id="Coils"/>
    </source>
</evidence>
<evidence type="ECO:0000313" key="4">
    <source>
        <dbReference type="EMBL" id="WAH37477.1"/>
    </source>
</evidence>
<feature type="coiled-coil region" evidence="1">
    <location>
        <begin position="242"/>
        <end position="276"/>
    </location>
</feature>
<accession>A0ABY6Z486</accession>
<proteinExistence type="predicted"/>
<evidence type="ECO:0000259" key="3">
    <source>
        <dbReference type="Pfam" id="PF02371"/>
    </source>
</evidence>
<dbReference type="PANTHER" id="PTHR33055">
    <property type="entry name" value="TRANSPOSASE FOR INSERTION SEQUENCE ELEMENT IS1111A"/>
    <property type="match status" value="1"/>
</dbReference>
<name>A0ABY6Z486_9BACL</name>
<dbReference type="Proteomes" id="UP001164803">
    <property type="component" value="Chromosome"/>
</dbReference>
<gene>
    <name evidence="4" type="ORF">NZD86_02755</name>
</gene>
<organism evidence="4 5">
    <name type="scientific">Alicyclobacillus dauci</name>
    <dbReference type="NCBI Taxonomy" id="1475485"/>
    <lineage>
        <taxon>Bacteria</taxon>
        <taxon>Bacillati</taxon>
        <taxon>Bacillota</taxon>
        <taxon>Bacilli</taxon>
        <taxon>Bacillales</taxon>
        <taxon>Alicyclobacillaceae</taxon>
        <taxon>Alicyclobacillus</taxon>
    </lineage>
</organism>
<feature type="domain" description="Transposase IS110-like N-terminal" evidence="2">
    <location>
        <begin position="5"/>
        <end position="163"/>
    </location>
</feature>